<keyword evidence="2" id="KW-0805">Transcription regulation</keyword>
<gene>
    <name evidence="8" type="ORF">N7494_008553</name>
</gene>
<dbReference type="Pfam" id="PF00172">
    <property type="entry name" value="Zn_clus"/>
    <property type="match status" value="1"/>
</dbReference>
<evidence type="ECO:0000313" key="9">
    <source>
        <dbReference type="Proteomes" id="UP001220324"/>
    </source>
</evidence>
<dbReference type="Proteomes" id="UP001220324">
    <property type="component" value="Unassembled WGS sequence"/>
</dbReference>
<feature type="domain" description="Zn(2)-C6 fungal-type" evidence="7">
    <location>
        <begin position="102"/>
        <end position="132"/>
    </location>
</feature>
<feature type="region of interest" description="Disordered" evidence="6">
    <location>
        <begin position="237"/>
        <end position="270"/>
    </location>
</feature>
<evidence type="ECO:0000256" key="5">
    <source>
        <dbReference type="ARBA" id="ARBA00023242"/>
    </source>
</evidence>
<evidence type="ECO:0000256" key="3">
    <source>
        <dbReference type="ARBA" id="ARBA00023125"/>
    </source>
</evidence>
<dbReference type="GO" id="GO:0003677">
    <property type="term" value="F:DNA binding"/>
    <property type="evidence" value="ECO:0007669"/>
    <property type="project" value="UniProtKB-KW"/>
</dbReference>
<dbReference type="GO" id="GO:0006351">
    <property type="term" value="P:DNA-templated transcription"/>
    <property type="evidence" value="ECO:0007669"/>
    <property type="project" value="InterPro"/>
</dbReference>
<feature type="region of interest" description="Disordered" evidence="6">
    <location>
        <begin position="1"/>
        <end position="34"/>
    </location>
</feature>
<dbReference type="PANTHER" id="PTHR47654">
    <property type="entry name" value="ZN(II)2CYS6 TRANSCRIPTION FACTOR (EUROFUNG)-RELATED"/>
    <property type="match status" value="1"/>
</dbReference>
<keyword evidence="4" id="KW-0804">Transcription</keyword>
<keyword evidence="1" id="KW-0479">Metal-binding</keyword>
<dbReference type="InterPro" id="IPR001138">
    <property type="entry name" value="Zn2Cys6_DnaBD"/>
</dbReference>
<dbReference type="GO" id="GO:0008270">
    <property type="term" value="F:zinc ion binding"/>
    <property type="evidence" value="ECO:0007669"/>
    <property type="project" value="InterPro"/>
</dbReference>
<reference evidence="8 9" key="1">
    <citation type="journal article" date="2023" name="IMA Fungus">
        <title>Comparative genomic study of the Penicillium genus elucidates a diverse pangenome and 15 lateral gene transfer events.</title>
        <authorList>
            <person name="Petersen C."/>
            <person name="Sorensen T."/>
            <person name="Nielsen M.R."/>
            <person name="Sondergaard T.E."/>
            <person name="Sorensen J.L."/>
            <person name="Fitzpatrick D.A."/>
            <person name="Frisvad J.C."/>
            <person name="Nielsen K.L."/>
        </authorList>
    </citation>
    <scope>NUCLEOTIDE SEQUENCE [LARGE SCALE GENOMIC DNA]</scope>
    <source>
        <strain evidence="8 9">IBT 35679</strain>
    </source>
</reference>
<name>A0AAD6CN42_9EURO</name>
<dbReference type="PROSITE" id="PS00463">
    <property type="entry name" value="ZN2_CY6_FUNGAL_1"/>
    <property type="match status" value="1"/>
</dbReference>
<dbReference type="CDD" id="cd12148">
    <property type="entry name" value="fungal_TF_MHR"/>
    <property type="match status" value="1"/>
</dbReference>
<dbReference type="PROSITE" id="PS50048">
    <property type="entry name" value="ZN2_CY6_FUNGAL_2"/>
    <property type="match status" value="1"/>
</dbReference>
<dbReference type="InterPro" id="IPR053230">
    <property type="entry name" value="Trans_reg_galc"/>
</dbReference>
<feature type="compositionally biased region" description="Polar residues" evidence="6">
    <location>
        <begin position="240"/>
        <end position="249"/>
    </location>
</feature>
<dbReference type="AlphaFoldDB" id="A0AAD6CN42"/>
<dbReference type="InterPro" id="IPR036864">
    <property type="entry name" value="Zn2-C6_fun-type_DNA-bd_sf"/>
</dbReference>
<dbReference type="SMART" id="SM00906">
    <property type="entry name" value="Fungal_trans"/>
    <property type="match status" value="1"/>
</dbReference>
<dbReference type="InterPro" id="IPR007219">
    <property type="entry name" value="XnlR_reg_dom"/>
</dbReference>
<dbReference type="CDD" id="cd00067">
    <property type="entry name" value="GAL4"/>
    <property type="match status" value="1"/>
</dbReference>
<dbReference type="SMART" id="SM00066">
    <property type="entry name" value="GAL4"/>
    <property type="match status" value="1"/>
</dbReference>
<dbReference type="SUPFAM" id="SSF57701">
    <property type="entry name" value="Zn2/Cys6 DNA-binding domain"/>
    <property type="match status" value="1"/>
</dbReference>
<protein>
    <recommendedName>
        <fullName evidence="7">Zn(2)-C6 fungal-type domain-containing protein</fullName>
    </recommendedName>
</protein>
<dbReference type="PANTHER" id="PTHR47654:SF4">
    <property type="entry name" value="ZN(II)2CYS6 TRANSCRIPTION FACTOR (EUROFUNG)"/>
    <property type="match status" value="1"/>
</dbReference>
<sequence>MSSQHNSPHQEPTPTSTGSYWVPHTNPSPRSSLAPQDFIYAGNTAPFTPHTLVQTFPTFGPTPSASSADLGHTPDSLPLEKVAIPRIPGITNAQARRRSARACESCRQRKTKCDGKRPICGQCLYHNNRCVYEEVKRIRDENKIKSLSTRVDKYEKILRSIESEVDGPTARKIRKALKCKEGKSPKFDDGDGSDSSSSVGSLEAVDVVGEDLNRNEHTRAAGFFGKSSEVSWIQKLEDSVGQSTSQEMSDSPHLENSEGSGDSAPPNDKIARDIPIAMMNYHLDELDIPDVDPQLDQFGMPPRERADEYFHAYMTFVNPFFCAIRQSTFTQQYLQYYNLLSDPTRKVTPPRKWLAVLNMIFAIGCRHCRLMDHTNSGIYDNHAVFLSRARQLSLQDNILFEHTGLQQIQLEFLVAVYLLCTGRVNRASKFANMALHSAISLGINLRLLDERTDRASKEARCRLWWSIYSLEHLLTSMHGRVSRVGENLCSVQLPTPVDEETFDEPEIQRLFLDQASRIEVSATLFEKINQPHPVPSWTFSVPPTPSLFFHYLVDLFLISQSVLNKVYSIEGIREGTSQTEYRLQRYALRMDHWLSKLPPSYQFTQPDAGPWRLNHAQLDDESLPHTRERVCLAMNYYSARISLCRPCLSFNHRSPVSQEKSSRAKLRATMATNCLQASCSLISTFPEKIDLAWLARVTPWWSVLHFLMQSTTALLLGLLYCSVAPAGQGQKPSEYPTNLSGAPYPSLLESDLNTALQMSKKALSWMHTMASVDAAAHRAFKLCDNVVRRIGPMLKVDLDDWPSASTLGEEVIHEGDREGEDHRMEGLEELVNFEAEEI</sequence>
<evidence type="ECO:0000256" key="2">
    <source>
        <dbReference type="ARBA" id="ARBA00023015"/>
    </source>
</evidence>
<feature type="region of interest" description="Disordered" evidence="6">
    <location>
        <begin position="181"/>
        <end position="200"/>
    </location>
</feature>
<keyword evidence="5" id="KW-0539">Nucleus</keyword>
<evidence type="ECO:0000259" key="7">
    <source>
        <dbReference type="PROSITE" id="PS50048"/>
    </source>
</evidence>
<dbReference type="Gene3D" id="4.10.240.10">
    <property type="entry name" value="Zn(2)-C6 fungal-type DNA-binding domain"/>
    <property type="match status" value="1"/>
</dbReference>
<evidence type="ECO:0000256" key="6">
    <source>
        <dbReference type="SAM" id="MobiDB-lite"/>
    </source>
</evidence>
<organism evidence="8 9">
    <name type="scientific">Penicillium frequentans</name>
    <dbReference type="NCBI Taxonomy" id="3151616"/>
    <lineage>
        <taxon>Eukaryota</taxon>
        <taxon>Fungi</taxon>
        <taxon>Dikarya</taxon>
        <taxon>Ascomycota</taxon>
        <taxon>Pezizomycotina</taxon>
        <taxon>Eurotiomycetes</taxon>
        <taxon>Eurotiomycetidae</taxon>
        <taxon>Eurotiales</taxon>
        <taxon>Aspergillaceae</taxon>
        <taxon>Penicillium</taxon>
    </lineage>
</organism>
<evidence type="ECO:0000313" key="8">
    <source>
        <dbReference type="EMBL" id="KAJ5532001.1"/>
    </source>
</evidence>
<comment type="caution">
    <text evidence="8">The sequence shown here is derived from an EMBL/GenBank/DDBJ whole genome shotgun (WGS) entry which is preliminary data.</text>
</comment>
<dbReference type="GO" id="GO:0000981">
    <property type="term" value="F:DNA-binding transcription factor activity, RNA polymerase II-specific"/>
    <property type="evidence" value="ECO:0007669"/>
    <property type="project" value="InterPro"/>
</dbReference>
<proteinExistence type="predicted"/>
<accession>A0AAD6CN42</accession>
<evidence type="ECO:0000256" key="4">
    <source>
        <dbReference type="ARBA" id="ARBA00023163"/>
    </source>
</evidence>
<keyword evidence="9" id="KW-1185">Reference proteome</keyword>
<evidence type="ECO:0000256" key="1">
    <source>
        <dbReference type="ARBA" id="ARBA00022723"/>
    </source>
</evidence>
<dbReference type="EMBL" id="JAQIZZ010000007">
    <property type="protein sequence ID" value="KAJ5532001.1"/>
    <property type="molecule type" value="Genomic_DNA"/>
</dbReference>
<dbReference type="Pfam" id="PF04082">
    <property type="entry name" value="Fungal_trans"/>
    <property type="match status" value="1"/>
</dbReference>
<keyword evidence="3" id="KW-0238">DNA-binding</keyword>